<protein>
    <submittedName>
        <fullName evidence="1">Uncharacterized protein</fullName>
    </submittedName>
</protein>
<reference evidence="1" key="1">
    <citation type="submission" date="2015-06" db="UniProtKB">
        <authorList>
            <consortium name="EnsemblPlants"/>
        </authorList>
    </citation>
    <scope>IDENTIFICATION</scope>
</reference>
<dbReference type="EnsemblPlants" id="EMT01417">
    <property type="protein sequence ID" value="EMT01417"/>
    <property type="gene ID" value="F775_07817"/>
</dbReference>
<dbReference type="AlphaFoldDB" id="R7W2I3"/>
<accession>R7W2I3</accession>
<organism evidence="1">
    <name type="scientific">Aegilops tauschii</name>
    <name type="common">Tausch's goatgrass</name>
    <name type="synonym">Aegilops squarrosa</name>
    <dbReference type="NCBI Taxonomy" id="37682"/>
    <lineage>
        <taxon>Eukaryota</taxon>
        <taxon>Viridiplantae</taxon>
        <taxon>Streptophyta</taxon>
        <taxon>Embryophyta</taxon>
        <taxon>Tracheophyta</taxon>
        <taxon>Spermatophyta</taxon>
        <taxon>Magnoliopsida</taxon>
        <taxon>Liliopsida</taxon>
        <taxon>Poales</taxon>
        <taxon>Poaceae</taxon>
        <taxon>BOP clade</taxon>
        <taxon>Pooideae</taxon>
        <taxon>Triticodae</taxon>
        <taxon>Triticeae</taxon>
        <taxon>Triticinae</taxon>
        <taxon>Aegilops</taxon>
    </lineage>
</organism>
<proteinExistence type="predicted"/>
<name>R7W2I3_AEGTA</name>
<sequence>MEKDLSGLADDALDSVVLQEARDLAQKTAKVKRHPHGPTPRRFHLPSTVKIKCPISEQRALAILLRRLGMIKKDEVDERAMDRCLAVLGASFPKSLLQAIFCGSNIVKELWDSLVIVDRKTMFGLELWGIVMFAEQGLKKPPRSPLSAHRPFGQQIVVPRTEWVVGTHVQWYITYSHLALID</sequence>
<evidence type="ECO:0000313" key="1">
    <source>
        <dbReference type="EnsemblPlants" id="EMT01417"/>
    </source>
</evidence>